<dbReference type="KEGG" id="cpy:Cphy_3763"/>
<evidence type="ECO:0000313" key="3">
    <source>
        <dbReference type="Proteomes" id="UP000000370"/>
    </source>
</evidence>
<reference evidence="3" key="1">
    <citation type="submission" date="2007-11" db="EMBL/GenBank/DDBJ databases">
        <title>Complete genome sequence of Clostridium phytofermentans ISDg.</title>
        <authorList>
            <person name="Leschine S.B."/>
            <person name="Warnick T.A."/>
            <person name="Blanchard J.L."/>
            <person name="Schnell D.J."/>
            <person name="Petit E.L."/>
            <person name="LaTouf W.G."/>
            <person name="Copeland A."/>
            <person name="Lucas S."/>
            <person name="Lapidus A."/>
            <person name="Barry K."/>
            <person name="Glavina del Rio T."/>
            <person name="Dalin E."/>
            <person name="Tice H."/>
            <person name="Pitluck S."/>
            <person name="Kiss H."/>
            <person name="Brettin T."/>
            <person name="Bruce D."/>
            <person name="Detter J.C."/>
            <person name="Han C."/>
            <person name="Kuske C."/>
            <person name="Schmutz J."/>
            <person name="Larimer F."/>
            <person name="Land M."/>
            <person name="Hauser L."/>
            <person name="Kyrpides N."/>
            <person name="Kim E.A."/>
            <person name="Richardson P."/>
        </authorList>
    </citation>
    <scope>NUCLEOTIDE SEQUENCE [LARGE SCALE GENOMIC DNA]</scope>
    <source>
        <strain evidence="3">ATCC 700394 / DSM 18823 / ISDg</strain>
    </source>
</reference>
<proteinExistence type="predicted"/>
<name>A9KKB9_LACP7</name>
<protein>
    <recommendedName>
        <fullName evidence="4">S1/P1 Nuclease</fullName>
    </recommendedName>
</protein>
<dbReference type="OrthoDB" id="9798386at2"/>
<sequence length="292" mass="32208" precursor="true">MKKGFTKLIARVLCLAMLVTCCMPSVKAEAWAGSDHKTSTKSVIADWGKGLSSDDRTLLEIASAWSDTAYPATSTNNKPLHGYMNYLAVLEYLYTIAVKVKSTTVENAIANTFFVDKGGVMTDGQITAIDDAIKAITKDPINGGKNENKAIKILGLAFHCAGDVYAHRTIVPADAVNTFNLEKTQFVFGSDPKTGWTSYENFTNGVSNGKVEFYEITKYRSGSSNYEDNIDFYSMRFKGATYGTCSFLMDGFMNNSSFSSSWIYSQSSGFVYKLHNMAYYLTGKGQEVKVYK</sequence>
<feature type="signal peptide" evidence="1">
    <location>
        <begin position="1"/>
        <end position="28"/>
    </location>
</feature>
<dbReference type="HOGENOM" id="CLU_952194_0_0_9"/>
<accession>A9KKB9</accession>
<keyword evidence="1" id="KW-0732">Signal</keyword>
<dbReference type="RefSeq" id="WP_012201758.1">
    <property type="nucleotide sequence ID" value="NC_010001.1"/>
</dbReference>
<evidence type="ECO:0008006" key="4">
    <source>
        <dbReference type="Google" id="ProtNLM"/>
    </source>
</evidence>
<feature type="chain" id="PRO_5038506983" description="S1/P1 Nuclease" evidence="1">
    <location>
        <begin position="29"/>
        <end position="292"/>
    </location>
</feature>
<organism evidence="2 3">
    <name type="scientific">Lachnoclostridium phytofermentans (strain ATCC 700394 / DSM 18823 / ISDg)</name>
    <name type="common">Clostridium phytofermentans</name>
    <dbReference type="NCBI Taxonomy" id="357809"/>
    <lineage>
        <taxon>Bacteria</taxon>
        <taxon>Bacillati</taxon>
        <taxon>Bacillota</taxon>
        <taxon>Clostridia</taxon>
        <taxon>Lachnospirales</taxon>
        <taxon>Lachnospiraceae</taxon>
    </lineage>
</organism>
<evidence type="ECO:0000256" key="1">
    <source>
        <dbReference type="SAM" id="SignalP"/>
    </source>
</evidence>
<dbReference type="AlphaFoldDB" id="A9KKB9"/>
<keyword evidence="3" id="KW-1185">Reference proteome</keyword>
<dbReference type="EMBL" id="CP000885">
    <property type="protein sequence ID" value="ABX44110.1"/>
    <property type="molecule type" value="Genomic_DNA"/>
</dbReference>
<dbReference type="Proteomes" id="UP000000370">
    <property type="component" value="Chromosome"/>
</dbReference>
<gene>
    <name evidence="2" type="ordered locus">Cphy_3763</name>
</gene>
<evidence type="ECO:0000313" key="2">
    <source>
        <dbReference type="EMBL" id="ABX44110.1"/>
    </source>
</evidence>